<name>A0AAV5I7G3_9ROSI</name>
<dbReference type="GO" id="GO:0006950">
    <property type="term" value="P:response to stress"/>
    <property type="evidence" value="ECO:0007669"/>
    <property type="project" value="UniProtKB-ARBA"/>
</dbReference>
<keyword evidence="12" id="KW-1185">Reference proteome</keyword>
<feature type="domain" description="AAA+ ATPase" evidence="10">
    <location>
        <begin position="242"/>
        <end position="404"/>
    </location>
</feature>
<comment type="catalytic activity">
    <reaction evidence="7">
        <text>ATP + H2O = ADP + phosphate + H(+)</text>
        <dbReference type="Rhea" id="RHEA:13065"/>
        <dbReference type="ChEBI" id="CHEBI:15377"/>
        <dbReference type="ChEBI" id="CHEBI:15378"/>
        <dbReference type="ChEBI" id="CHEBI:30616"/>
        <dbReference type="ChEBI" id="CHEBI:43474"/>
        <dbReference type="ChEBI" id="CHEBI:456216"/>
    </reaction>
</comment>
<organism evidence="11 12">
    <name type="scientific">Rubroshorea leprosula</name>
    <dbReference type="NCBI Taxonomy" id="152421"/>
    <lineage>
        <taxon>Eukaryota</taxon>
        <taxon>Viridiplantae</taxon>
        <taxon>Streptophyta</taxon>
        <taxon>Embryophyta</taxon>
        <taxon>Tracheophyta</taxon>
        <taxon>Spermatophyta</taxon>
        <taxon>Magnoliopsida</taxon>
        <taxon>eudicotyledons</taxon>
        <taxon>Gunneridae</taxon>
        <taxon>Pentapetalae</taxon>
        <taxon>rosids</taxon>
        <taxon>malvids</taxon>
        <taxon>Malvales</taxon>
        <taxon>Dipterocarpaceae</taxon>
        <taxon>Rubroshorea</taxon>
    </lineage>
</organism>
<keyword evidence="5 8" id="KW-0067">ATP-binding</keyword>
<dbReference type="EMBL" id="BPVZ01000011">
    <property type="protein sequence ID" value="GKU97053.1"/>
    <property type="molecule type" value="Genomic_DNA"/>
</dbReference>
<gene>
    <name evidence="11" type="ORF">SLEP1_g10236</name>
</gene>
<reference evidence="11 12" key="1">
    <citation type="journal article" date="2021" name="Commun. Biol.">
        <title>The genome of Shorea leprosula (Dipterocarpaceae) highlights the ecological relevance of drought in aseasonal tropical rainforests.</title>
        <authorList>
            <person name="Ng K.K.S."/>
            <person name="Kobayashi M.J."/>
            <person name="Fawcett J.A."/>
            <person name="Hatakeyama M."/>
            <person name="Paape T."/>
            <person name="Ng C.H."/>
            <person name="Ang C.C."/>
            <person name="Tnah L.H."/>
            <person name="Lee C.T."/>
            <person name="Nishiyama T."/>
            <person name="Sese J."/>
            <person name="O'Brien M.J."/>
            <person name="Copetti D."/>
            <person name="Mohd Noor M.I."/>
            <person name="Ong R.C."/>
            <person name="Putra M."/>
            <person name="Sireger I.Z."/>
            <person name="Indrioko S."/>
            <person name="Kosugi Y."/>
            <person name="Izuno A."/>
            <person name="Isagi Y."/>
            <person name="Lee S.L."/>
            <person name="Shimizu K.K."/>
        </authorList>
    </citation>
    <scope>NUCLEOTIDE SEQUENCE [LARGE SCALE GENOMIC DNA]</scope>
    <source>
        <strain evidence="11">214</strain>
    </source>
</reference>
<keyword evidence="4" id="KW-0378">Hydrolase</keyword>
<dbReference type="Pfam" id="PF00004">
    <property type="entry name" value="AAA"/>
    <property type="match status" value="2"/>
</dbReference>
<dbReference type="Pfam" id="PF25568">
    <property type="entry name" value="AAA_lid_At3g28540"/>
    <property type="match status" value="1"/>
</dbReference>
<keyword evidence="6" id="KW-0460">Magnesium</keyword>
<comment type="similarity">
    <text evidence="2">Belongs to the AAA ATPase family. BCS1 subfamily.</text>
</comment>
<dbReference type="InterPro" id="IPR003593">
    <property type="entry name" value="AAA+_ATPase"/>
</dbReference>
<keyword evidence="3 8" id="KW-0547">Nucleotide-binding</keyword>
<dbReference type="Proteomes" id="UP001054252">
    <property type="component" value="Unassembled WGS sequence"/>
</dbReference>
<dbReference type="InterPro" id="IPR003959">
    <property type="entry name" value="ATPase_AAA_core"/>
</dbReference>
<dbReference type="InterPro" id="IPR025753">
    <property type="entry name" value="AAA_N_dom"/>
</dbReference>
<dbReference type="PROSITE" id="PS00674">
    <property type="entry name" value="AAA"/>
    <property type="match status" value="1"/>
</dbReference>
<dbReference type="InterPro" id="IPR050747">
    <property type="entry name" value="Mitochondrial_chaperone_BCS1"/>
</dbReference>
<dbReference type="Gene3D" id="3.40.50.300">
    <property type="entry name" value="P-loop containing nucleotide triphosphate hydrolases"/>
    <property type="match status" value="1"/>
</dbReference>
<dbReference type="AlphaFoldDB" id="A0AAV5I7G3"/>
<dbReference type="FunFam" id="3.40.50.300:FF:001122">
    <property type="entry name" value="AAA-ATPase ASD, mitochondrial"/>
    <property type="match status" value="1"/>
</dbReference>
<evidence type="ECO:0000256" key="8">
    <source>
        <dbReference type="RuleBase" id="RU003651"/>
    </source>
</evidence>
<evidence type="ECO:0000256" key="5">
    <source>
        <dbReference type="ARBA" id="ARBA00022840"/>
    </source>
</evidence>
<accession>A0AAV5I7G3</accession>
<sequence>MRMLGGAALGALDLVVSKIMIFNFLFDKLIPSSIKGYIERYGQKIVNSLNPYIKISFDEFSGDRLRRNEAFSPIQHYLREKSSGSAKRLKAHVIKGWHSPIISMDYNEEVTDEFQGVKVWWTAVKHAPHQNTLLLSNSMEQRSYRLCFHKRCRELIIESYIKHVVEEGKAIAERNRKKRLYSNNPSEAGGRFSSNKWSNVAFEHPATFDTLAMEPEKKEKIKNELVKFRKGKEYYAKIGKAWKRGYLLYGPPGTGKSTMIAAMANLLDYDVYDLELTAVKDNTELKRLLIDTSNKSIMVIEDIDCSLDLTGQREKKKKLKKEEEEEDNENKEEGTNTVTEKAKEKKNKESKVTLSGLLNFIDGLWSACGEERIIVFTTNHINKLDPALIRRGRMDKHIEMSYCCFESFKVLAKNYLDIESHSLFGDISRLLEETNMTPADVAENLMPKLEKDDPDTCLKNLIEALSKEEAHLKAEKEKARLKAEKEEKEKEEALLKAQKEEKEKEEALLKAEKEEKEKEEALQKAKKEEQEKEGACQKVEKERKVKSNLLKRLLKKMNQQSKK</sequence>
<dbReference type="Gene3D" id="6.10.280.40">
    <property type="match status" value="1"/>
</dbReference>
<protein>
    <recommendedName>
        <fullName evidence="10">AAA+ ATPase domain-containing protein</fullName>
    </recommendedName>
</protein>
<comment type="cofactor">
    <cofactor evidence="1">
        <name>Mg(2+)</name>
        <dbReference type="ChEBI" id="CHEBI:18420"/>
    </cofactor>
</comment>
<dbReference type="InterPro" id="IPR027417">
    <property type="entry name" value="P-loop_NTPase"/>
</dbReference>
<feature type="region of interest" description="Disordered" evidence="9">
    <location>
        <begin position="481"/>
        <end position="541"/>
    </location>
</feature>
<evidence type="ECO:0000259" key="10">
    <source>
        <dbReference type="SMART" id="SM00382"/>
    </source>
</evidence>
<evidence type="ECO:0000256" key="3">
    <source>
        <dbReference type="ARBA" id="ARBA00022741"/>
    </source>
</evidence>
<dbReference type="InterPro" id="IPR003960">
    <property type="entry name" value="ATPase_AAA_CS"/>
</dbReference>
<evidence type="ECO:0000256" key="9">
    <source>
        <dbReference type="SAM" id="MobiDB-lite"/>
    </source>
</evidence>
<dbReference type="GO" id="GO:0005524">
    <property type="term" value="F:ATP binding"/>
    <property type="evidence" value="ECO:0007669"/>
    <property type="project" value="UniProtKB-KW"/>
</dbReference>
<dbReference type="CDD" id="cd19510">
    <property type="entry name" value="RecA-like_BCS1"/>
    <property type="match status" value="1"/>
</dbReference>
<dbReference type="InterPro" id="IPR058017">
    <property type="entry name" value="At3g28540-like_C"/>
</dbReference>
<feature type="region of interest" description="Disordered" evidence="9">
    <location>
        <begin position="315"/>
        <end position="346"/>
    </location>
</feature>
<evidence type="ECO:0000256" key="7">
    <source>
        <dbReference type="ARBA" id="ARBA00049360"/>
    </source>
</evidence>
<evidence type="ECO:0000256" key="4">
    <source>
        <dbReference type="ARBA" id="ARBA00022801"/>
    </source>
</evidence>
<dbReference type="Pfam" id="PF14363">
    <property type="entry name" value="AAA_assoc"/>
    <property type="match status" value="1"/>
</dbReference>
<evidence type="ECO:0000313" key="12">
    <source>
        <dbReference type="Proteomes" id="UP001054252"/>
    </source>
</evidence>
<dbReference type="SUPFAM" id="SSF52540">
    <property type="entry name" value="P-loop containing nucleoside triphosphate hydrolases"/>
    <property type="match status" value="1"/>
</dbReference>
<comment type="caution">
    <text evidence="11">The sequence shown here is derived from an EMBL/GenBank/DDBJ whole genome shotgun (WGS) entry which is preliminary data.</text>
</comment>
<evidence type="ECO:0000256" key="2">
    <source>
        <dbReference type="ARBA" id="ARBA00007448"/>
    </source>
</evidence>
<proteinExistence type="inferred from homology"/>
<dbReference type="SMART" id="SM00382">
    <property type="entry name" value="AAA"/>
    <property type="match status" value="1"/>
</dbReference>
<evidence type="ECO:0000256" key="6">
    <source>
        <dbReference type="ARBA" id="ARBA00022842"/>
    </source>
</evidence>
<dbReference type="PANTHER" id="PTHR23070">
    <property type="entry name" value="BCS1 AAA-TYPE ATPASE"/>
    <property type="match status" value="1"/>
</dbReference>
<dbReference type="GO" id="GO:0016887">
    <property type="term" value="F:ATP hydrolysis activity"/>
    <property type="evidence" value="ECO:0007669"/>
    <property type="project" value="InterPro"/>
</dbReference>
<evidence type="ECO:0000313" key="11">
    <source>
        <dbReference type="EMBL" id="GKU97053.1"/>
    </source>
</evidence>
<evidence type="ECO:0000256" key="1">
    <source>
        <dbReference type="ARBA" id="ARBA00001946"/>
    </source>
</evidence>